<accession>A0A0F8Y3I9</accession>
<protein>
    <submittedName>
        <fullName evidence="1">Uncharacterized protein</fullName>
    </submittedName>
</protein>
<evidence type="ECO:0000313" key="1">
    <source>
        <dbReference type="EMBL" id="KKK75967.1"/>
    </source>
</evidence>
<proteinExistence type="predicted"/>
<comment type="caution">
    <text evidence="1">The sequence shown here is derived from an EMBL/GenBank/DDBJ whole genome shotgun (WGS) entry which is preliminary data.</text>
</comment>
<reference evidence="1" key="1">
    <citation type="journal article" date="2015" name="Nature">
        <title>Complex archaea that bridge the gap between prokaryotes and eukaryotes.</title>
        <authorList>
            <person name="Spang A."/>
            <person name="Saw J.H."/>
            <person name="Jorgensen S.L."/>
            <person name="Zaremba-Niedzwiedzka K."/>
            <person name="Martijn J."/>
            <person name="Lind A.E."/>
            <person name="van Eijk R."/>
            <person name="Schleper C."/>
            <person name="Guy L."/>
            <person name="Ettema T.J."/>
        </authorList>
    </citation>
    <scope>NUCLEOTIDE SEQUENCE</scope>
</reference>
<dbReference type="AlphaFoldDB" id="A0A0F8Y3I9"/>
<gene>
    <name evidence="1" type="ORF">LCGC14_2868430</name>
</gene>
<organism evidence="1">
    <name type="scientific">marine sediment metagenome</name>
    <dbReference type="NCBI Taxonomy" id="412755"/>
    <lineage>
        <taxon>unclassified sequences</taxon>
        <taxon>metagenomes</taxon>
        <taxon>ecological metagenomes</taxon>
    </lineage>
</organism>
<sequence>MTLQNMYIKNAALTSLEGIASTDSNFIVGNGTKFVAESGNTARTSLVLGTGDSPTFTGLTLAGNNAALRVEDDSGNYAIVKAGNSQLTISADPDNAVASTDIVFEIDGAEVGRFQQNLGFQSVKGFATQLWNISGGNWETAAVNIEYYSPNQCGGIYGTVYRQYFNTVLTSTNPRLDTGSIVTKMVDYVIHSKYTTADRGLGHGNMTAYGSSDNHAYLMLSGASGGGNLSFGLTGYTVITGWVDYTK</sequence>
<dbReference type="EMBL" id="LAZR01055621">
    <property type="protein sequence ID" value="KKK75967.1"/>
    <property type="molecule type" value="Genomic_DNA"/>
</dbReference>
<name>A0A0F8Y3I9_9ZZZZ</name>